<dbReference type="InterPro" id="IPR036047">
    <property type="entry name" value="F-box-like_dom_sf"/>
</dbReference>
<dbReference type="OrthoDB" id="2754196at2759"/>
<proteinExistence type="predicted"/>
<dbReference type="RefSeq" id="XP_027620963.1">
    <property type="nucleotide sequence ID" value="XM_027765162.1"/>
</dbReference>
<protein>
    <recommendedName>
        <fullName evidence="1">F-box domain-containing protein</fullName>
    </recommendedName>
</protein>
<dbReference type="SUPFAM" id="SSF52047">
    <property type="entry name" value="RNI-like"/>
    <property type="match status" value="1"/>
</dbReference>
<dbReference type="InterPro" id="IPR032675">
    <property type="entry name" value="LRR_dom_sf"/>
</dbReference>
<reference evidence="2 3" key="1">
    <citation type="journal article" date="2018" name="Sci. Rep.">
        <title>Genome sequence of the cauliflower mushroom Sparassis crispa (Hanabiratake) and its association with beneficial usage.</title>
        <authorList>
            <person name="Kiyama R."/>
            <person name="Furutani Y."/>
            <person name="Kawaguchi K."/>
            <person name="Nakanishi T."/>
        </authorList>
    </citation>
    <scope>NUCLEOTIDE SEQUENCE [LARGE SCALE GENOMIC DNA]</scope>
</reference>
<dbReference type="STRING" id="139825.A0A401H6R5"/>
<keyword evidence="3" id="KW-1185">Reference proteome</keyword>
<organism evidence="2 3">
    <name type="scientific">Sparassis crispa</name>
    <dbReference type="NCBI Taxonomy" id="139825"/>
    <lineage>
        <taxon>Eukaryota</taxon>
        <taxon>Fungi</taxon>
        <taxon>Dikarya</taxon>
        <taxon>Basidiomycota</taxon>
        <taxon>Agaricomycotina</taxon>
        <taxon>Agaricomycetes</taxon>
        <taxon>Polyporales</taxon>
        <taxon>Sparassidaceae</taxon>
        <taxon>Sparassis</taxon>
    </lineage>
</organism>
<dbReference type="Pfam" id="PF12937">
    <property type="entry name" value="F-box-like"/>
    <property type="match status" value="1"/>
</dbReference>
<accession>A0A401H6R5</accession>
<dbReference type="Gene3D" id="3.80.10.10">
    <property type="entry name" value="Ribonuclease Inhibitor"/>
    <property type="match status" value="1"/>
</dbReference>
<dbReference type="AlphaFoldDB" id="A0A401H6R5"/>
<dbReference type="InParanoid" id="A0A401H6R5"/>
<dbReference type="EMBL" id="BFAD01000018">
    <property type="protein sequence ID" value="GBE90050.1"/>
    <property type="molecule type" value="Genomic_DNA"/>
</dbReference>
<evidence type="ECO:0000259" key="1">
    <source>
        <dbReference type="Pfam" id="PF12937"/>
    </source>
</evidence>
<sequence length="528" mass="58632">MSVLQLSQNLLSQTYEEIHGLSADDMSLLERVMAEALLHVRSTMNAARPISRFPNEILGLIFQYASDLPDEKDNVSPDPKSPFLSRKVLWSITHVCQRWRDAAISTSSLWTIICNHDYVPYTTVLQRSKPALLKVHIHKGDPEMSKTILSNTPYPRIQELYLSDTDLDNYCPTNYAHFFALRVLSLVEVRMTAEGARSLLSHGGARCLTVLSLNGVRVDASITLSDLTTFISGCPRLEELMLEDLSLEPPPRNTTLHVPSLQHLRRIAVGEPWEEGAFLASWLIAHADRSGGVAARIYNQDTFPLRSEFSSIYPTSFDGLQTLDVRALHRPECHPALVVTACSALSALRVECSKSHSGWGKTEDGGPFLWRDWPLTHVQELHIRDSEDVREHTGLVSLLPWLVSLTSLVVHAFEAEKPSVLRILATPPDLSLGTWLPCPELATLHVIAEDASVVDDIVALATMRAEHGRPLHTIFLRFPQPAADERALANLIARNACVQSVQVSGLPDVEVKWPALCTGGAEIFWPAL</sequence>
<dbReference type="Proteomes" id="UP000287166">
    <property type="component" value="Unassembled WGS sequence"/>
</dbReference>
<feature type="domain" description="F-box" evidence="1">
    <location>
        <begin position="51"/>
        <end position="115"/>
    </location>
</feature>
<dbReference type="InterPro" id="IPR001810">
    <property type="entry name" value="F-box_dom"/>
</dbReference>
<evidence type="ECO:0000313" key="3">
    <source>
        <dbReference type="Proteomes" id="UP000287166"/>
    </source>
</evidence>
<dbReference type="GeneID" id="38786967"/>
<name>A0A401H6R5_9APHY</name>
<dbReference type="Gene3D" id="1.20.1280.50">
    <property type="match status" value="1"/>
</dbReference>
<comment type="caution">
    <text evidence="2">The sequence shown here is derived from an EMBL/GenBank/DDBJ whole genome shotgun (WGS) entry which is preliminary data.</text>
</comment>
<gene>
    <name evidence="2" type="ORF">SCP_1800720</name>
</gene>
<evidence type="ECO:0000313" key="2">
    <source>
        <dbReference type="EMBL" id="GBE90050.1"/>
    </source>
</evidence>
<dbReference type="SUPFAM" id="SSF81383">
    <property type="entry name" value="F-box domain"/>
    <property type="match status" value="1"/>
</dbReference>